<dbReference type="Proteomes" id="UP000285146">
    <property type="component" value="Unassembled WGS sequence"/>
</dbReference>
<reference evidence="2 3" key="1">
    <citation type="submission" date="2015-09" db="EMBL/GenBank/DDBJ databases">
        <title>Host preference determinants of Valsa canker pathogens revealed by comparative genomics.</title>
        <authorList>
            <person name="Yin Z."/>
            <person name="Huang L."/>
        </authorList>
    </citation>
    <scope>NUCLEOTIDE SEQUENCE [LARGE SCALE GENOMIC DNA]</scope>
    <source>
        <strain evidence="2 3">SXYLt</strain>
    </source>
</reference>
<name>A0A423X6V8_9PEZI</name>
<evidence type="ECO:0000256" key="1">
    <source>
        <dbReference type="SAM" id="MobiDB-lite"/>
    </source>
</evidence>
<sequence length="76" mass="8017">MYRVVGVPSILPHGSTATYYSTASTSAAPNLGPQRPRATPEMGHLGPNKAQQQLQGVMLDGLLPLVLLVSSARMES</sequence>
<evidence type="ECO:0000313" key="2">
    <source>
        <dbReference type="EMBL" id="ROW11714.1"/>
    </source>
</evidence>
<dbReference type="AlphaFoldDB" id="A0A423X6V8"/>
<comment type="caution">
    <text evidence="2">The sequence shown here is derived from an EMBL/GenBank/DDBJ whole genome shotgun (WGS) entry which is preliminary data.</text>
</comment>
<dbReference type="InParanoid" id="A0A423X6V8"/>
<protein>
    <submittedName>
        <fullName evidence="2">Uncharacterized protein</fullName>
    </submittedName>
</protein>
<accession>A0A423X6V8</accession>
<organism evidence="2 3">
    <name type="scientific">Cytospora leucostoma</name>
    <dbReference type="NCBI Taxonomy" id="1230097"/>
    <lineage>
        <taxon>Eukaryota</taxon>
        <taxon>Fungi</taxon>
        <taxon>Dikarya</taxon>
        <taxon>Ascomycota</taxon>
        <taxon>Pezizomycotina</taxon>
        <taxon>Sordariomycetes</taxon>
        <taxon>Sordariomycetidae</taxon>
        <taxon>Diaporthales</taxon>
        <taxon>Cytosporaceae</taxon>
        <taxon>Cytospora</taxon>
    </lineage>
</organism>
<dbReference type="EMBL" id="LKEB01000026">
    <property type="protein sequence ID" value="ROW11714.1"/>
    <property type="molecule type" value="Genomic_DNA"/>
</dbReference>
<keyword evidence="3" id="KW-1185">Reference proteome</keyword>
<proteinExistence type="predicted"/>
<gene>
    <name evidence="2" type="ORF">VPNG_05541</name>
</gene>
<evidence type="ECO:0000313" key="3">
    <source>
        <dbReference type="Proteomes" id="UP000285146"/>
    </source>
</evidence>
<feature type="region of interest" description="Disordered" evidence="1">
    <location>
        <begin position="23"/>
        <end position="47"/>
    </location>
</feature>